<evidence type="ECO:0000256" key="2">
    <source>
        <dbReference type="RuleBase" id="RU003707"/>
    </source>
</evidence>
<dbReference type="CDD" id="cd06558">
    <property type="entry name" value="crotonase-like"/>
    <property type="match status" value="1"/>
</dbReference>
<dbReference type="SUPFAM" id="SSF52096">
    <property type="entry name" value="ClpP/crotonase"/>
    <property type="match status" value="1"/>
</dbReference>
<dbReference type="InterPro" id="IPR014748">
    <property type="entry name" value="Enoyl-CoA_hydra_C"/>
</dbReference>
<proteinExistence type="inferred from homology"/>
<comment type="similarity">
    <text evidence="1 2">Belongs to the enoyl-CoA hydratase/isomerase family.</text>
</comment>
<dbReference type="Pfam" id="PF00378">
    <property type="entry name" value="ECH_1"/>
    <property type="match status" value="1"/>
</dbReference>
<dbReference type="GO" id="GO:0016853">
    <property type="term" value="F:isomerase activity"/>
    <property type="evidence" value="ECO:0007669"/>
    <property type="project" value="UniProtKB-KW"/>
</dbReference>
<evidence type="ECO:0000313" key="4">
    <source>
        <dbReference type="Proteomes" id="UP000474957"/>
    </source>
</evidence>
<organism evidence="3 4">
    <name type="scientific">Halovulum marinum</name>
    <dbReference type="NCBI Taxonomy" id="2662447"/>
    <lineage>
        <taxon>Bacteria</taxon>
        <taxon>Pseudomonadati</taxon>
        <taxon>Pseudomonadota</taxon>
        <taxon>Alphaproteobacteria</taxon>
        <taxon>Rhodobacterales</taxon>
        <taxon>Paracoccaceae</taxon>
        <taxon>Halovulum</taxon>
    </lineage>
</organism>
<dbReference type="PROSITE" id="PS00166">
    <property type="entry name" value="ENOYL_COA_HYDRATASE"/>
    <property type="match status" value="1"/>
</dbReference>
<dbReference type="Gene3D" id="3.90.226.10">
    <property type="entry name" value="2-enoyl-CoA Hydratase, Chain A, domain 1"/>
    <property type="match status" value="1"/>
</dbReference>
<reference evidence="3 4" key="1">
    <citation type="submission" date="2019-10" db="EMBL/GenBank/DDBJ databases">
        <title>Cognatihalovulum marinum gen. nov. sp. nov., a new member of the family Rhodobacteraceae isolated from deep seawater of the Northwest Indian Ocean.</title>
        <authorList>
            <person name="Ruan C."/>
            <person name="Wang J."/>
            <person name="Zheng X."/>
            <person name="Song L."/>
            <person name="Zhu Y."/>
            <person name="Huang Y."/>
            <person name="Lu Z."/>
            <person name="Du W."/>
            <person name="Huang L."/>
            <person name="Dai X."/>
        </authorList>
    </citation>
    <scope>NUCLEOTIDE SEQUENCE [LARGE SCALE GENOMIC DNA]</scope>
    <source>
        <strain evidence="3 4">2CG4</strain>
    </source>
</reference>
<sequence length="259" mass="28026">MSDYQTILFDVADAVATITLNRPQVKNGLNPQMRAEILHAVRHAPEQARALVLTGAGDAFCSGQDLGDRRHASDLDIERTLREEYEPMLKAIYDCPIPTIAAVNGAAAGAGANLALAADVVIAARSAVFIQAFARIGLIPDAGGTYWLPRQVGFARAMGAALFADRIPAEKAERWGMIWEAVDDADFAATVRGRATLLAQGPTATLRRIKQALRQSYGNTLDQQLDLEAHLQGEAGRTRDFIEGVLAFTEKRAPKFEGR</sequence>
<dbReference type="InterPro" id="IPR018376">
    <property type="entry name" value="Enoyl-CoA_hyd/isom_CS"/>
</dbReference>
<dbReference type="InterPro" id="IPR029045">
    <property type="entry name" value="ClpP/crotonase-like_dom_sf"/>
</dbReference>
<comment type="caution">
    <text evidence="3">The sequence shown here is derived from an EMBL/GenBank/DDBJ whole genome shotgun (WGS) entry which is preliminary data.</text>
</comment>
<dbReference type="PANTHER" id="PTHR43459">
    <property type="entry name" value="ENOYL-COA HYDRATASE"/>
    <property type="match status" value="1"/>
</dbReference>
<keyword evidence="3" id="KW-0413">Isomerase</keyword>
<dbReference type="InterPro" id="IPR001753">
    <property type="entry name" value="Enoyl-CoA_hydra/iso"/>
</dbReference>
<evidence type="ECO:0000313" key="3">
    <source>
        <dbReference type="EMBL" id="MSU90006.1"/>
    </source>
</evidence>
<dbReference type="Proteomes" id="UP000474957">
    <property type="component" value="Unassembled WGS sequence"/>
</dbReference>
<dbReference type="EMBL" id="WIND01000006">
    <property type="protein sequence ID" value="MSU90006.1"/>
    <property type="molecule type" value="Genomic_DNA"/>
</dbReference>
<dbReference type="PANTHER" id="PTHR43459:SF1">
    <property type="entry name" value="EG:BACN32G11.4 PROTEIN"/>
    <property type="match status" value="1"/>
</dbReference>
<name>A0A6L5Z0B9_9RHOB</name>
<accession>A0A6L5Z0B9</accession>
<dbReference type="RefSeq" id="WP_325063189.1">
    <property type="nucleotide sequence ID" value="NZ_WIND01000006.1"/>
</dbReference>
<dbReference type="AlphaFoldDB" id="A0A6L5Z0B9"/>
<gene>
    <name evidence="3" type="ORF">GE300_10330</name>
</gene>
<protein>
    <submittedName>
        <fullName evidence="3">2-(1,2-epoxy-1,2-dihydrophenyl)acetyl-CoA isomerase</fullName>
    </submittedName>
</protein>
<evidence type="ECO:0000256" key="1">
    <source>
        <dbReference type="ARBA" id="ARBA00005254"/>
    </source>
</evidence>
<dbReference type="Gene3D" id="1.10.12.10">
    <property type="entry name" value="Lyase 2-enoyl-coa Hydratase, Chain A, domain 2"/>
    <property type="match status" value="1"/>
</dbReference>
<keyword evidence="4" id="KW-1185">Reference proteome</keyword>